<dbReference type="InterPro" id="IPR006785">
    <property type="entry name" value="Pex14_N"/>
</dbReference>
<feature type="transmembrane region" description="Helical" evidence="12">
    <location>
        <begin position="125"/>
        <end position="143"/>
    </location>
</feature>
<dbReference type="InterPro" id="IPR036388">
    <property type="entry name" value="WH-like_DNA-bd_sf"/>
</dbReference>
<dbReference type="GO" id="GO:0005102">
    <property type="term" value="F:signaling receptor binding"/>
    <property type="evidence" value="ECO:0007669"/>
    <property type="project" value="TreeGrafter"/>
</dbReference>
<evidence type="ECO:0000256" key="5">
    <source>
        <dbReference type="ARBA" id="ARBA00023136"/>
    </source>
</evidence>
<organism evidence="14 15">
    <name type="scientific">Trachymyrmex septentrionalis</name>
    <dbReference type="NCBI Taxonomy" id="34720"/>
    <lineage>
        <taxon>Eukaryota</taxon>
        <taxon>Metazoa</taxon>
        <taxon>Ecdysozoa</taxon>
        <taxon>Arthropoda</taxon>
        <taxon>Hexapoda</taxon>
        <taxon>Insecta</taxon>
        <taxon>Pterygota</taxon>
        <taxon>Neoptera</taxon>
        <taxon>Endopterygota</taxon>
        <taxon>Hymenoptera</taxon>
        <taxon>Apocrita</taxon>
        <taxon>Aculeata</taxon>
        <taxon>Formicoidea</taxon>
        <taxon>Formicidae</taxon>
        <taxon>Myrmicinae</taxon>
        <taxon>Trachymyrmex</taxon>
    </lineage>
</organism>
<evidence type="ECO:0000256" key="4">
    <source>
        <dbReference type="ARBA" id="ARBA00023010"/>
    </source>
</evidence>
<evidence type="ECO:0000256" key="3">
    <source>
        <dbReference type="ARBA" id="ARBA00022927"/>
    </source>
</evidence>
<evidence type="ECO:0000256" key="9">
    <source>
        <dbReference type="ARBA" id="ARBA00046271"/>
    </source>
</evidence>
<evidence type="ECO:0000256" key="10">
    <source>
        <dbReference type="RuleBase" id="RU367032"/>
    </source>
</evidence>
<dbReference type="Pfam" id="PF04695">
    <property type="entry name" value="Pex14_N"/>
    <property type="match status" value="1"/>
</dbReference>
<dbReference type="Proteomes" id="UP000078541">
    <property type="component" value="Unassembled WGS sequence"/>
</dbReference>
<dbReference type="InterPro" id="IPR025655">
    <property type="entry name" value="PEX14"/>
</dbReference>
<feature type="region of interest" description="Disordered" evidence="11">
    <location>
        <begin position="233"/>
        <end position="279"/>
    </location>
</feature>
<dbReference type="AlphaFoldDB" id="A0A151JZ51"/>
<keyword evidence="12" id="KW-0812">Transmembrane</keyword>
<dbReference type="EMBL" id="KQ981451">
    <property type="protein sequence ID" value="KYN41629.1"/>
    <property type="molecule type" value="Genomic_DNA"/>
</dbReference>
<comment type="function">
    <text evidence="10">Component of the PEX13-PEX14 docking complex, a translocon channel that specifically mediates the import of peroxisomal cargo proteins bound to PEX5 receptor. The PEX13-PEX14 docking complex forms a large import pore which can be opened to a diameter of about 9 nm. Mechanistically, PEX5 receptor along with cargo proteins associates with the PEX14 subunit of the PEX13-PEX14 docking complex in the cytosol, leading to the insertion of the receptor into the organelle membrane with the concomitant translocation of the cargo into the peroxisome matrix.</text>
</comment>
<dbReference type="GO" id="GO:0016560">
    <property type="term" value="P:protein import into peroxisome matrix, docking"/>
    <property type="evidence" value="ECO:0007669"/>
    <property type="project" value="UniProtKB-UniRule"/>
</dbReference>
<gene>
    <name evidence="14" type="ORF">ALC56_03989</name>
</gene>
<reference evidence="14 15" key="1">
    <citation type="submission" date="2016-03" db="EMBL/GenBank/DDBJ databases">
        <title>Trachymyrmex septentrionalis WGS genome.</title>
        <authorList>
            <person name="Nygaard S."/>
            <person name="Hu H."/>
            <person name="Boomsma J."/>
            <person name="Zhang G."/>
        </authorList>
    </citation>
    <scope>NUCLEOTIDE SEQUENCE [LARGE SCALE GENOMIC DNA]</scope>
    <source>
        <strain evidence="14">Tsep2-gDNA-1</strain>
        <tissue evidence="14">Whole body</tissue>
    </source>
</reference>
<evidence type="ECO:0000256" key="7">
    <source>
        <dbReference type="ARBA" id="ARBA00029502"/>
    </source>
</evidence>
<comment type="similarity">
    <text evidence="1 10">Belongs to the peroxin-14 family.</text>
</comment>
<evidence type="ECO:0000313" key="14">
    <source>
        <dbReference type="EMBL" id="KYN41629.1"/>
    </source>
</evidence>
<evidence type="ECO:0000256" key="2">
    <source>
        <dbReference type="ARBA" id="ARBA00022448"/>
    </source>
</evidence>
<keyword evidence="15" id="KW-1185">Reference proteome</keyword>
<evidence type="ECO:0000256" key="11">
    <source>
        <dbReference type="SAM" id="MobiDB-lite"/>
    </source>
</evidence>
<dbReference type="PANTHER" id="PTHR23058:SF0">
    <property type="entry name" value="PEROXISOMAL MEMBRANE PROTEIN PEX14"/>
    <property type="match status" value="1"/>
</dbReference>
<accession>A0A151JZ51</accession>
<comment type="subcellular location">
    <subcellularLocation>
        <location evidence="9 10">Peroxisome membrane</location>
    </subcellularLocation>
</comment>
<evidence type="ECO:0000256" key="1">
    <source>
        <dbReference type="ARBA" id="ARBA00005443"/>
    </source>
</evidence>
<keyword evidence="4" id="KW-0811">Translocation</keyword>
<sequence>MYVIVLSRKCDLQFAILIRMTDQDTNNNILPLRENLVKTAVQFLQNPKVLSSPLSQKQEFLKRKGLTDEEIKTAFKLASVDNIADRNALQNQNPYTAVQIPSESIHPYHQMNVYQPTFLLKIKEFFNATALIGVTVYCAYWFYKKFIEPFLFGRKKKKVCIEDKVTELDKTVQNSMKEVKDSILKVEDEVQKLTRHQALDPTIPQLVQELKHDLSSLKALLLSRKQFPTAPASIPPWQLGATNVSQEKATEREDDAGSGSSTNNSDSSLEMIREDPPKE</sequence>
<feature type="domain" description="Peroxisome membrane anchor protein Pex14p N-terminal" evidence="13">
    <location>
        <begin position="33"/>
        <end position="76"/>
    </location>
</feature>
<dbReference type="Gene3D" id="1.10.10.10">
    <property type="entry name" value="Winged helix-like DNA-binding domain superfamily/Winged helix DNA-binding domain"/>
    <property type="match status" value="1"/>
</dbReference>
<keyword evidence="12" id="KW-1133">Transmembrane helix</keyword>
<name>A0A151JZ51_9HYME</name>
<evidence type="ECO:0000313" key="15">
    <source>
        <dbReference type="Proteomes" id="UP000078541"/>
    </source>
</evidence>
<keyword evidence="5 10" id="KW-0472">Membrane</keyword>
<keyword evidence="6 10" id="KW-0576">Peroxisome</keyword>
<keyword evidence="2 10" id="KW-0813">Transport</keyword>
<protein>
    <recommendedName>
        <fullName evidence="7 10">Peroxisomal membrane protein PEX14</fullName>
    </recommendedName>
    <alternativeName>
        <fullName evidence="8 10">Peroxin-14</fullName>
    </alternativeName>
</protein>
<feature type="compositionally biased region" description="Low complexity" evidence="11">
    <location>
        <begin position="257"/>
        <end position="268"/>
    </location>
</feature>
<dbReference type="PANTHER" id="PTHR23058">
    <property type="entry name" value="PEROXISOMAL MEMBRANE PROTEIN PEX14"/>
    <property type="match status" value="1"/>
</dbReference>
<evidence type="ECO:0000256" key="12">
    <source>
        <dbReference type="SAM" id="Phobius"/>
    </source>
</evidence>
<evidence type="ECO:0000256" key="8">
    <source>
        <dbReference type="ARBA" id="ARBA00029691"/>
    </source>
</evidence>
<dbReference type="STRING" id="34720.A0A151JZ51"/>
<evidence type="ECO:0000259" key="13">
    <source>
        <dbReference type="Pfam" id="PF04695"/>
    </source>
</evidence>
<keyword evidence="3 10" id="KW-0653">Protein transport</keyword>
<evidence type="ECO:0000256" key="6">
    <source>
        <dbReference type="ARBA" id="ARBA00023140"/>
    </source>
</evidence>
<proteinExistence type="inferred from homology"/>
<dbReference type="GO" id="GO:1990429">
    <property type="term" value="C:peroxisomal importomer complex"/>
    <property type="evidence" value="ECO:0007669"/>
    <property type="project" value="TreeGrafter"/>
</dbReference>
<dbReference type="GO" id="GO:0005778">
    <property type="term" value="C:peroxisomal membrane"/>
    <property type="evidence" value="ECO:0007669"/>
    <property type="project" value="UniProtKB-SubCell"/>
</dbReference>